<feature type="transmembrane region" description="Helical" evidence="1">
    <location>
        <begin position="57"/>
        <end position="84"/>
    </location>
</feature>
<dbReference type="EMBL" id="QQWO01000007">
    <property type="protein sequence ID" value="RSV03486.1"/>
    <property type="molecule type" value="Genomic_DNA"/>
</dbReference>
<keyword evidence="1" id="KW-0812">Transmembrane</keyword>
<protein>
    <submittedName>
        <fullName evidence="2">Uncharacterized protein</fullName>
    </submittedName>
</protein>
<proteinExistence type="predicted"/>
<dbReference type="STRING" id="93064.BRX40_17710"/>
<dbReference type="KEGG" id="skr:BRX40_17710"/>
<evidence type="ECO:0000313" key="5">
    <source>
        <dbReference type="Proteomes" id="UP000286681"/>
    </source>
</evidence>
<organism evidence="2 4">
    <name type="scientific">Sphingomonas koreensis</name>
    <dbReference type="NCBI Taxonomy" id="93064"/>
    <lineage>
        <taxon>Bacteria</taxon>
        <taxon>Pseudomonadati</taxon>
        <taxon>Pseudomonadota</taxon>
        <taxon>Alphaproteobacteria</taxon>
        <taxon>Sphingomonadales</taxon>
        <taxon>Sphingomonadaceae</taxon>
        <taxon>Sphingomonas</taxon>
    </lineage>
</organism>
<name>A0A1L6JDK1_9SPHN</name>
<dbReference type="EMBL" id="CP018820">
    <property type="protein sequence ID" value="APR54003.1"/>
    <property type="molecule type" value="Genomic_DNA"/>
</dbReference>
<reference evidence="2" key="1">
    <citation type="submission" date="2016-12" db="EMBL/GenBank/DDBJ databases">
        <title>Whole genome sequencing of Sphingomonas koreensis.</title>
        <authorList>
            <person name="Conlan S."/>
            <person name="Thomas P.J."/>
            <person name="Mullikin J."/>
            <person name="Palmore T.N."/>
            <person name="Frank K.M."/>
            <person name="Segre J.A."/>
        </authorList>
    </citation>
    <scope>NUCLEOTIDE SEQUENCE</scope>
    <source>
        <strain evidence="2">ABOJV</strain>
    </source>
</reference>
<evidence type="ECO:0000313" key="2">
    <source>
        <dbReference type="EMBL" id="APR54003.1"/>
    </source>
</evidence>
<gene>
    <name evidence="2" type="ORF">BRX40_17710</name>
    <name evidence="3" type="ORF">CA257_09715</name>
</gene>
<keyword evidence="1" id="KW-1133">Transmembrane helix</keyword>
<evidence type="ECO:0000256" key="1">
    <source>
        <dbReference type="SAM" id="Phobius"/>
    </source>
</evidence>
<dbReference type="Proteomes" id="UP000286681">
    <property type="component" value="Unassembled WGS sequence"/>
</dbReference>
<accession>A0A1L6JDK1</accession>
<evidence type="ECO:0000313" key="4">
    <source>
        <dbReference type="Proteomes" id="UP000185161"/>
    </source>
</evidence>
<sequence length="246" mass="27391">MAIRRRAIAASRSLRYPAIMTVDTPDQDRIAQLEAKVAELSTREAVFGPRLGKLVKLLPWLMASHLLIGAPAMLISVGVAYFTFVQAEATKKMQQADAWPFLSYGTSNSGLNDKGERMISLNLSNNGVGPALLGPVEIRYQGQPVRDPRDLLTKCCGFQPDSRLNLSTSPSSGIVARPGESVKFMQVAEIPASKALWNRFETERWKLQVRSCYCSIFDECWTIEGSQARPKPVAQCPTDWVQFRER</sequence>
<evidence type="ECO:0000313" key="3">
    <source>
        <dbReference type="EMBL" id="RSV03486.1"/>
    </source>
</evidence>
<dbReference type="AlphaFoldDB" id="A0A1L6JDK1"/>
<keyword evidence="1" id="KW-0472">Membrane</keyword>
<keyword evidence="4" id="KW-1185">Reference proteome</keyword>
<dbReference type="Proteomes" id="UP000185161">
    <property type="component" value="Chromosome"/>
</dbReference>
<reference evidence="3 5" key="3">
    <citation type="submission" date="2018-07" db="EMBL/GenBank/DDBJ databases">
        <title>Genomic and Epidemiologic Investigation of an Indolent Hospital Outbreak.</title>
        <authorList>
            <person name="Johnson R.C."/>
            <person name="Deming C."/>
            <person name="Conlan S."/>
            <person name="Zellmer C.J."/>
            <person name="Michelin A.V."/>
            <person name="Lee-Lin S."/>
            <person name="Thomas P.J."/>
            <person name="Park M."/>
            <person name="Weingarten R.A."/>
            <person name="Less J."/>
            <person name="Dekker J.P."/>
            <person name="Frank K.M."/>
            <person name="Musser K.A."/>
            <person name="Mcquiston J.R."/>
            <person name="Henderson D.K."/>
            <person name="Lau A.F."/>
            <person name="Palmore T.N."/>
            <person name="Segre J.A."/>
        </authorList>
    </citation>
    <scope>NUCLEOTIDE SEQUENCE [LARGE SCALE GENOMIC DNA]</scope>
    <source>
        <strain evidence="3 5">SK-NIH.Env10_0317</strain>
    </source>
</reference>
<reference evidence="4" key="2">
    <citation type="submission" date="2016-12" db="EMBL/GenBank/DDBJ databases">
        <title>Whole genome sequencing of Sphingomonas sp. ABOJV.</title>
        <authorList>
            <person name="Conlan S."/>
            <person name="Thomas P.J."/>
            <person name="Mullikin J."/>
            <person name="Palmore T.N."/>
            <person name="Frank K.M."/>
            <person name="Segre J.A."/>
        </authorList>
    </citation>
    <scope>NUCLEOTIDE SEQUENCE [LARGE SCALE GENOMIC DNA]</scope>
    <source>
        <strain evidence="4">ABOJV</strain>
    </source>
</reference>